<feature type="chain" id="PRO_5020393441" evidence="2">
    <location>
        <begin position="22"/>
        <end position="159"/>
    </location>
</feature>
<sequence>MTARCLLLILFLSAAPAFSQAHPGCPMRPTRLAAMRRCYRPLLVFSPSPRDPRLRRQQSALDSAADDMMDRFVLLVPFAPTLRGYNPPLDTPYALLPSAQVADARQRFHVPADTFTVILLGEDGTEKLRSDKPVSIQRLNALIDSMPTRRIERQRPHAN</sequence>
<comment type="caution">
    <text evidence="4">The sequence shown here is derived from an EMBL/GenBank/DDBJ whole genome shotgun (WGS) entry which is preliminary data.</text>
</comment>
<evidence type="ECO:0000256" key="1">
    <source>
        <dbReference type="ARBA" id="ARBA00022729"/>
    </source>
</evidence>
<feature type="signal peptide" evidence="2">
    <location>
        <begin position="1"/>
        <end position="21"/>
    </location>
</feature>
<reference evidence="4 5" key="1">
    <citation type="submission" date="2019-03" db="EMBL/GenBank/DDBJ databases">
        <title>Genomic Encyclopedia of Type Strains, Phase IV (KMG-IV): sequencing the most valuable type-strain genomes for metagenomic binning, comparative biology and taxonomic classification.</title>
        <authorList>
            <person name="Goeker M."/>
        </authorList>
    </citation>
    <scope>NUCLEOTIDE SEQUENCE [LARGE SCALE GENOMIC DNA]</scope>
    <source>
        <strain evidence="4 5">DSM 103428</strain>
    </source>
</reference>
<organism evidence="4 5">
    <name type="scientific">Acidipila rosea</name>
    <dbReference type="NCBI Taxonomy" id="768535"/>
    <lineage>
        <taxon>Bacteria</taxon>
        <taxon>Pseudomonadati</taxon>
        <taxon>Acidobacteriota</taxon>
        <taxon>Terriglobia</taxon>
        <taxon>Terriglobales</taxon>
        <taxon>Acidobacteriaceae</taxon>
        <taxon>Acidipila</taxon>
    </lineage>
</organism>
<dbReference type="EMBL" id="SMGK01000001">
    <property type="protein sequence ID" value="TCK75273.1"/>
    <property type="molecule type" value="Genomic_DNA"/>
</dbReference>
<dbReference type="Pfam" id="PF13778">
    <property type="entry name" value="DUF4174"/>
    <property type="match status" value="1"/>
</dbReference>
<evidence type="ECO:0000256" key="2">
    <source>
        <dbReference type="SAM" id="SignalP"/>
    </source>
</evidence>
<dbReference type="RefSeq" id="WP_131990908.1">
    <property type="nucleotide sequence ID" value="NZ_SMGK01000001.1"/>
</dbReference>
<protein>
    <submittedName>
        <fullName evidence="4">Uncharacterized protein DUF4174</fullName>
    </submittedName>
</protein>
<proteinExistence type="predicted"/>
<keyword evidence="5" id="KW-1185">Reference proteome</keyword>
<evidence type="ECO:0000259" key="3">
    <source>
        <dbReference type="Pfam" id="PF13778"/>
    </source>
</evidence>
<dbReference type="InterPro" id="IPR025232">
    <property type="entry name" value="DUF4174"/>
</dbReference>
<keyword evidence="1 2" id="KW-0732">Signal</keyword>
<gene>
    <name evidence="4" type="ORF">C7378_0253</name>
</gene>
<dbReference type="AlphaFoldDB" id="A0A4R1LEL7"/>
<dbReference type="Proteomes" id="UP000295210">
    <property type="component" value="Unassembled WGS sequence"/>
</dbReference>
<dbReference type="OrthoDB" id="7362103at2"/>
<evidence type="ECO:0000313" key="5">
    <source>
        <dbReference type="Proteomes" id="UP000295210"/>
    </source>
</evidence>
<feature type="domain" description="DUF4174" evidence="3">
    <location>
        <begin position="32"/>
        <end position="152"/>
    </location>
</feature>
<accession>A0A4R1LEL7</accession>
<evidence type="ECO:0000313" key="4">
    <source>
        <dbReference type="EMBL" id="TCK75273.1"/>
    </source>
</evidence>
<name>A0A4R1LEL7_9BACT</name>